<dbReference type="PANTHER" id="PTHR11514">
    <property type="entry name" value="MYC"/>
    <property type="match status" value="1"/>
</dbReference>
<evidence type="ECO:0000256" key="1">
    <source>
        <dbReference type="ARBA" id="ARBA00005510"/>
    </source>
</evidence>
<evidence type="ECO:0000313" key="8">
    <source>
        <dbReference type="Proteomes" id="UP001497457"/>
    </source>
</evidence>
<keyword evidence="3 4" id="KW-0804">Transcription</keyword>
<evidence type="ECO:0000256" key="5">
    <source>
        <dbReference type="SAM" id="MobiDB-lite"/>
    </source>
</evidence>
<evidence type="ECO:0000313" key="7">
    <source>
        <dbReference type="EMBL" id="CAL4984720.1"/>
    </source>
</evidence>
<comment type="subcellular location">
    <subcellularLocation>
        <location evidence="4">Nucleus</location>
    </subcellularLocation>
</comment>
<dbReference type="Gene3D" id="4.10.280.10">
    <property type="entry name" value="Helix-loop-helix DNA-binding domain"/>
    <property type="match status" value="1"/>
</dbReference>
<dbReference type="InterPro" id="IPR045084">
    <property type="entry name" value="AIB/MYC-like"/>
</dbReference>
<dbReference type="AlphaFoldDB" id="A0ABC9AQL7"/>
<organism evidence="7 8">
    <name type="scientific">Urochloa decumbens</name>
    <dbReference type="NCBI Taxonomy" id="240449"/>
    <lineage>
        <taxon>Eukaryota</taxon>
        <taxon>Viridiplantae</taxon>
        <taxon>Streptophyta</taxon>
        <taxon>Embryophyta</taxon>
        <taxon>Tracheophyta</taxon>
        <taxon>Spermatophyta</taxon>
        <taxon>Magnoliopsida</taxon>
        <taxon>Liliopsida</taxon>
        <taxon>Poales</taxon>
        <taxon>Poaceae</taxon>
        <taxon>PACMAD clade</taxon>
        <taxon>Panicoideae</taxon>
        <taxon>Panicodae</taxon>
        <taxon>Paniceae</taxon>
        <taxon>Melinidinae</taxon>
        <taxon>Urochloa</taxon>
    </lineage>
</organism>
<keyword evidence="8" id="KW-1185">Reference proteome</keyword>
<dbReference type="PROSITE" id="PS50888">
    <property type="entry name" value="BHLH"/>
    <property type="match status" value="1"/>
</dbReference>
<feature type="region of interest" description="Disordered" evidence="5">
    <location>
        <begin position="85"/>
        <end position="142"/>
    </location>
</feature>
<evidence type="ECO:0000256" key="2">
    <source>
        <dbReference type="ARBA" id="ARBA00023015"/>
    </source>
</evidence>
<evidence type="ECO:0000256" key="4">
    <source>
        <dbReference type="RuleBase" id="RU369104"/>
    </source>
</evidence>
<dbReference type="Pfam" id="PF00010">
    <property type="entry name" value="HLH"/>
    <property type="match status" value="1"/>
</dbReference>
<dbReference type="GO" id="GO:0005634">
    <property type="term" value="C:nucleus"/>
    <property type="evidence" value="ECO:0007669"/>
    <property type="project" value="UniProtKB-SubCell"/>
</dbReference>
<protein>
    <recommendedName>
        <fullName evidence="4">Transcription factor</fullName>
        <shortName evidence="4">bHLH transcription factor</shortName>
    </recommendedName>
    <alternativeName>
        <fullName evidence="4">Basic helix-loop-helix protein</fullName>
    </alternativeName>
</protein>
<comment type="similarity">
    <text evidence="1">Belongs to the bHLH protein family.</text>
</comment>
<gene>
    <name evidence="7" type="ORF">URODEC1_LOCUS57621</name>
</gene>
<reference evidence="7" key="1">
    <citation type="submission" date="2024-10" db="EMBL/GenBank/DDBJ databases">
        <authorList>
            <person name="Ryan C."/>
        </authorList>
    </citation>
    <scope>NUCLEOTIDE SEQUENCE [LARGE SCALE GENOMIC DNA]</scope>
</reference>
<dbReference type="SUPFAM" id="SSF47459">
    <property type="entry name" value="HLH, helix-loop-helix DNA-binding domain"/>
    <property type="match status" value="1"/>
</dbReference>
<dbReference type="EMBL" id="OZ075132">
    <property type="protein sequence ID" value="CAL4984720.1"/>
    <property type="molecule type" value="Genomic_DNA"/>
</dbReference>
<sequence>MLIWHGVRCKYRNTIRVDLQPVASFRCVIATDVSSRRCSSMDQEISQSSFSPVDESWSFLSHPSSSSLMLELPWLSSNIEESKNDYETPLPTHTTMVSADSEPSELAPVLSDAAEGPAKRRGRKPGLRQPRQPSCHVEVERQRREKMNRRFCELRAAVPTVSRMDKSSLLGDAADYITKLRARVGQLEAELRKAAMAKLGARAGAAAGAEVDDVVEARMVGADMAVVRVTSPARHAPASLMAALRSLDLEVRHASVSRVYGVTTMDAAVDVPSDQQGGVAVLGDDGLRTAILQKMQEMVRLVKS</sequence>
<dbReference type="SMART" id="SM00353">
    <property type="entry name" value="HLH"/>
    <property type="match status" value="1"/>
</dbReference>
<evidence type="ECO:0000256" key="3">
    <source>
        <dbReference type="ARBA" id="ARBA00023163"/>
    </source>
</evidence>
<dbReference type="Proteomes" id="UP001497457">
    <property type="component" value="Chromosome 22rd"/>
</dbReference>
<dbReference type="PANTHER" id="PTHR11514:SF115">
    <property type="entry name" value="TRANSCRIPTION FACTOR"/>
    <property type="match status" value="1"/>
</dbReference>
<feature type="domain" description="BHLH" evidence="6">
    <location>
        <begin position="131"/>
        <end position="180"/>
    </location>
</feature>
<keyword evidence="2 4" id="KW-0805">Transcription regulation</keyword>
<accession>A0ABC9AQL7</accession>
<dbReference type="InterPro" id="IPR036638">
    <property type="entry name" value="HLH_DNA-bd_sf"/>
</dbReference>
<dbReference type="InterPro" id="IPR011598">
    <property type="entry name" value="bHLH_dom"/>
</dbReference>
<proteinExistence type="inferred from homology"/>
<evidence type="ECO:0000259" key="6">
    <source>
        <dbReference type="PROSITE" id="PS50888"/>
    </source>
</evidence>
<keyword evidence="4" id="KW-0539">Nucleus</keyword>
<name>A0ABC9AQL7_9POAL</name>